<keyword evidence="3" id="KW-1185">Reference proteome</keyword>
<keyword evidence="1" id="KW-0812">Transmembrane</keyword>
<organism evidence="2 3">
    <name type="scientific">Symbiodinium necroappetens</name>
    <dbReference type="NCBI Taxonomy" id="1628268"/>
    <lineage>
        <taxon>Eukaryota</taxon>
        <taxon>Sar</taxon>
        <taxon>Alveolata</taxon>
        <taxon>Dinophyceae</taxon>
        <taxon>Suessiales</taxon>
        <taxon>Symbiodiniaceae</taxon>
        <taxon>Symbiodinium</taxon>
    </lineage>
</organism>
<dbReference type="EMBL" id="CAJNJA010008938">
    <property type="protein sequence ID" value="CAE7241681.1"/>
    <property type="molecule type" value="Genomic_DNA"/>
</dbReference>
<evidence type="ECO:0000256" key="1">
    <source>
        <dbReference type="SAM" id="Phobius"/>
    </source>
</evidence>
<name>A0A812L567_9DINO</name>
<feature type="non-terminal residue" evidence="2">
    <location>
        <position position="1"/>
    </location>
</feature>
<proteinExistence type="predicted"/>
<accession>A0A812L567</accession>
<gene>
    <name evidence="2" type="ORF">SNEC2469_LOCUS4415</name>
</gene>
<dbReference type="OrthoDB" id="1470350at2759"/>
<comment type="caution">
    <text evidence="2">The sequence shown here is derived from an EMBL/GenBank/DDBJ whole genome shotgun (WGS) entry which is preliminary data.</text>
</comment>
<feature type="transmembrane region" description="Helical" evidence="1">
    <location>
        <begin position="91"/>
        <end position="112"/>
    </location>
</feature>
<evidence type="ECO:0008006" key="4">
    <source>
        <dbReference type="Google" id="ProtNLM"/>
    </source>
</evidence>
<sequence length="167" mass="19869">VIYHTLRTGPRFRIFGHVHSLVHKEGHAHTGLFRKALWPMNYVWEWWVGPFYGVVPNSYSIAHMKIHHRWHNDVDDVHTNLDLDRTKLSSFFIYTPRFSLYWMGISPVALLAKRREWVLVRQLLYGMVTYYGFTLLLFLWSPTFCVVYWVFCHLEGPDLMASKNEAP</sequence>
<reference evidence="2" key="1">
    <citation type="submission" date="2021-02" db="EMBL/GenBank/DDBJ databases">
        <authorList>
            <person name="Dougan E. K."/>
            <person name="Rhodes N."/>
            <person name="Thang M."/>
            <person name="Chan C."/>
        </authorList>
    </citation>
    <scope>NUCLEOTIDE SEQUENCE</scope>
</reference>
<protein>
    <recommendedName>
        <fullName evidence="4">Fatty acid desaturase domain-containing protein</fullName>
    </recommendedName>
</protein>
<dbReference type="Proteomes" id="UP000601435">
    <property type="component" value="Unassembled WGS sequence"/>
</dbReference>
<keyword evidence="1" id="KW-0472">Membrane</keyword>
<feature type="transmembrane region" description="Helical" evidence="1">
    <location>
        <begin position="124"/>
        <end position="151"/>
    </location>
</feature>
<keyword evidence="1" id="KW-1133">Transmembrane helix</keyword>
<evidence type="ECO:0000313" key="3">
    <source>
        <dbReference type="Proteomes" id="UP000601435"/>
    </source>
</evidence>
<evidence type="ECO:0000313" key="2">
    <source>
        <dbReference type="EMBL" id="CAE7241681.1"/>
    </source>
</evidence>
<dbReference type="AlphaFoldDB" id="A0A812L567"/>